<evidence type="ECO:0000313" key="2">
    <source>
        <dbReference type="Proteomes" id="UP001162992"/>
    </source>
</evidence>
<keyword evidence="2" id="KW-1185">Reference proteome</keyword>
<accession>A0ACC2BEX1</accession>
<sequence>MANVKLVDVVLVLCSLVVLFISLLCWRMLWLQNWHDTYGTVPVNRWSGMIHMARCLWPTLSSLVKETHVSYCDLHMCNKSTASPDTCGTLFPENMICKKLRWWRRSY</sequence>
<gene>
    <name evidence="1" type="ORF">O6H91_15G001700</name>
</gene>
<evidence type="ECO:0000313" key="1">
    <source>
        <dbReference type="EMBL" id="KAJ7528388.1"/>
    </source>
</evidence>
<protein>
    <submittedName>
        <fullName evidence="1">Uncharacterized protein</fullName>
    </submittedName>
</protein>
<comment type="caution">
    <text evidence="1">The sequence shown here is derived from an EMBL/GenBank/DDBJ whole genome shotgun (WGS) entry which is preliminary data.</text>
</comment>
<dbReference type="Proteomes" id="UP001162992">
    <property type="component" value="Chromosome 15"/>
</dbReference>
<name>A0ACC2BEX1_DIPCM</name>
<dbReference type="EMBL" id="CM055106">
    <property type="protein sequence ID" value="KAJ7528388.1"/>
    <property type="molecule type" value="Genomic_DNA"/>
</dbReference>
<reference evidence="2" key="1">
    <citation type="journal article" date="2024" name="Proc. Natl. Acad. Sci. U.S.A.">
        <title>Extraordinary preservation of gene collinearity over three hundred million years revealed in homosporous lycophytes.</title>
        <authorList>
            <person name="Li C."/>
            <person name="Wickell D."/>
            <person name="Kuo L.Y."/>
            <person name="Chen X."/>
            <person name="Nie B."/>
            <person name="Liao X."/>
            <person name="Peng D."/>
            <person name="Ji J."/>
            <person name="Jenkins J."/>
            <person name="Williams M."/>
            <person name="Shu S."/>
            <person name="Plott C."/>
            <person name="Barry K."/>
            <person name="Rajasekar S."/>
            <person name="Grimwood J."/>
            <person name="Han X."/>
            <person name="Sun S."/>
            <person name="Hou Z."/>
            <person name="He W."/>
            <person name="Dai G."/>
            <person name="Sun C."/>
            <person name="Schmutz J."/>
            <person name="Leebens-Mack J.H."/>
            <person name="Li F.W."/>
            <person name="Wang L."/>
        </authorList>
    </citation>
    <scope>NUCLEOTIDE SEQUENCE [LARGE SCALE GENOMIC DNA]</scope>
    <source>
        <strain evidence="2">cv. PW_Plant_1</strain>
    </source>
</reference>
<organism evidence="1 2">
    <name type="scientific">Diphasiastrum complanatum</name>
    <name type="common">Issler's clubmoss</name>
    <name type="synonym">Lycopodium complanatum</name>
    <dbReference type="NCBI Taxonomy" id="34168"/>
    <lineage>
        <taxon>Eukaryota</taxon>
        <taxon>Viridiplantae</taxon>
        <taxon>Streptophyta</taxon>
        <taxon>Embryophyta</taxon>
        <taxon>Tracheophyta</taxon>
        <taxon>Lycopodiopsida</taxon>
        <taxon>Lycopodiales</taxon>
        <taxon>Lycopodiaceae</taxon>
        <taxon>Lycopodioideae</taxon>
        <taxon>Diphasiastrum</taxon>
    </lineage>
</organism>
<proteinExistence type="predicted"/>